<reference evidence="1" key="1">
    <citation type="submission" date="2019-08" db="EMBL/GenBank/DDBJ databases">
        <authorList>
            <person name="Kucharzyk K."/>
            <person name="Murdoch R.W."/>
            <person name="Higgins S."/>
            <person name="Loffler F."/>
        </authorList>
    </citation>
    <scope>NUCLEOTIDE SEQUENCE</scope>
</reference>
<sequence length="75" mass="8488">MDQLVVHVEVGLEHIDALVDLADQLLHRFVGFRKNGDGELMDACQGRGRDREGFDVQLPAREDGGDLVEHPYRIF</sequence>
<accession>A0A645GT59</accession>
<comment type="caution">
    <text evidence="1">The sequence shown here is derived from an EMBL/GenBank/DDBJ whole genome shotgun (WGS) entry which is preliminary data.</text>
</comment>
<dbReference type="EMBL" id="VSSQ01079701">
    <property type="protein sequence ID" value="MPN29142.1"/>
    <property type="molecule type" value="Genomic_DNA"/>
</dbReference>
<gene>
    <name evidence="1" type="ORF">SDC9_176593</name>
</gene>
<name>A0A645GT59_9ZZZZ</name>
<evidence type="ECO:0000313" key="1">
    <source>
        <dbReference type="EMBL" id="MPN29142.1"/>
    </source>
</evidence>
<organism evidence="1">
    <name type="scientific">bioreactor metagenome</name>
    <dbReference type="NCBI Taxonomy" id="1076179"/>
    <lineage>
        <taxon>unclassified sequences</taxon>
        <taxon>metagenomes</taxon>
        <taxon>ecological metagenomes</taxon>
    </lineage>
</organism>
<dbReference type="AlphaFoldDB" id="A0A645GT59"/>
<protein>
    <submittedName>
        <fullName evidence="1">Uncharacterized protein</fullName>
    </submittedName>
</protein>
<proteinExistence type="predicted"/>